<organism evidence="1">
    <name type="scientific">Salmonella enterica</name>
    <name type="common">Salmonella choleraesuis</name>
    <dbReference type="NCBI Taxonomy" id="28901"/>
    <lineage>
        <taxon>Bacteria</taxon>
        <taxon>Pseudomonadati</taxon>
        <taxon>Pseudomonadota</taxon>
        <taxon>Gammaproteobacteria</taxon>
        <taxon>Enterobacterales</taxon>
        <taxon>Enterobacteriaceae</taxon>
        <taxon>Salmonella</taxon>
    </lineage>
</organism>
<dbReference type="NCBIfam" id="TIGR02555">
    <property type="entry name" value="OrgA_MxiK"/>
    <property type="match status" value="1"/>
</dbReference>
<protein>
    <submittedName>
        <fullName evidence="1">Type III secretion apparatus protein OrgA/MxiK</fullName>
    </submittedName>
</protein>
<gene>
    <name evidence="1" type="ORF">G8W59_004210</name>
</gene>
<dbReference type="InterPro" id="IPR013388">
    <property type="entry name" value="T3SS_OrgA/MxiK"/>
</dbReference>
<comment type="caution">
    <text evidence="1">The sequence shown here is derived from an EMBL/GenBank/DDBJ whole genome shotgun (WGS) entry which is preliminary data.</text>
</comment>
<evidence type="ECO:0000313" key="1">
    <source>
        <dbReference type="EMBL" id="HAG1892145.1"/>
    </source>
</evidence>
<reference evidence="1" key="1">
    <citation type="journal article" date="2018" name="Genome Biol.">
        <title>SKESA: strategic k-mer extension for scrupulous assemblies.</title>
        <authorList>
            <person name="Souvorov A."/>
            <person name="Agarwala R."/>
            <person name="Lipman D.J."/>
        </authorList>
    </citation>
    <scope>NUCLEOTIDE SEQUENCE</scope>
    <source>
        <strain evidence="1">MA.CK_94/00000542</strain>
    </source>
</reference>
<sequence>MCSFSLSTALQRVTFDPLSYIHQQRIDIPGNLIKQPAQRAAVNELIIKSMQLDIQLDDVSLIKTPLVQQVLCRWDLLVQVAFLLGCYYRRGDLAWQGNFLSLPEWARHFLLMNLPANELISKHEQYYGGLLCTGYSLLMGSVKTLPSLLTQRIPLLFPPEAEHMLPSYVAEPLILTLAFQHAQRNPDKLFSTTSVGGCADKTGYHP</sequence>
<accession>A0A759KBI7</accession>
<name>A0A759KBI7_SALER</name>
<dbReference type="EMBL" id="DAAXOJ010000008">
    <property type="protein sequence ID" value="HAG1892145.1"/>
    <property type="molecule type" value="Genomic_DNA"/>
</dbReference>
<reference evidence="1" key="2">
    <citation type="submission" date="2020-02" db="EMBL/GenBank/DDBJ databases">
        <authorList>
            <consortium name="NCBI Pathogen Detection Project"/>
        </authorList>
    </citation>
    <scope>NUCLEOTIDE SEQUENCE</scope>
    <source>
        <strain evidence="1">MA.CK_94/00000542</strain>
    </source>
</reference>
<proteinExistence type="predicted"/>
<dbReference type="AlphaFoldDB" id="A0A759KBI7"/>
<dbReference type="Pfam" id="PF09482">
    <property type="entry name" value="OrgA_MxiK"/>
    <property type="match status" value="1"/>
</dbReference>